<dbReference type="Gene3D" id="3.40.1090.10">
    <property type="entry name" value="Cytosolic phospholipase A2 catalytic domain"/>
    <property type="match status" value="1"/>
</dbReference>
<proteinExistence type="predicted"/>
<dbReference type="GO" id="GO:0046486">
    <property type="term" value="P:glycerolipid metabolic process"/>
    <property type="evidence" value="ECO:0007669"/>
    <property type="project" value="UniProtKB-ARBA"/>
</dbReference>
<dbReference type="PANTHER" id="PTHR14226:SF10">
    <property type="entry name" value="TRIACYLGLYCEROL LIPASE 4-RELATED"/>
    <property type="match status" value="1"/>
</dbReference>
<keyword evidence="2" id="KW-0442">Lipid degradation</keyword>
<keyword evidence="1" id="KW-0378">Hydrolase</keyword>
<sequence length="245" mass="28187">AASCAVPVFYGSAPIYAKDKNGKVVHWNPSETHQLYIDGSVENDLPMNKLSELFNVNHFIVCQVNPHVIPFLQRTNTTSKSRQMTNFCMHLAKTEIQHRFTQLTELGIMPSFFYKIQSILSQKYSGDITIIPEIGYSDFLKVLSNPTEKLIGDAIQRGERATWPKLAIDQILYRLRLLRLNELQRVRPTLEYRLTSHLTTQFEEEEKQTEMTSDVAASQSTPLSNQVLHKRERKSTKRGLMMTKN</sequence>
<evidence type="ECO:0000256" key="1">
    <source>
        <dbReference type="ARBA" id="ARBA00022801"/>
    </source>
</evidence>
<comment type="caution">
    <text evidence="4">Lacks conserved residue(s) required for the propagation of feature annotation.</text>
</comment>
<dbReference type="SUPFAM" id="SSF52151">
    <property type="entry name" value="FabD/lysophospholipase-like"/>
    <property type="match status" value="1"/>
</dbReference>
<feature type="region of interest" description="Disordered" evidence="5">
    <location>
        <begin position="201"/>
        <end position="225"/>
    </location>
</feature>
<protein>
    <recommendedName>
        <fullName evidence="6">PNPLA domain-containing protein</fullName>
    </recommendedName>
</protein>
<feature type="non-terminal residue" evidence="7">
    <location>
        <position position="1"/>
    </location>
</feature>
<dbReference type="GO" id="GO:0016042">
    <property type="term" value="P:lipid catabolic process"/>
    <property type="evidence" value="ECO:0007669"/>
    <property type="project" value="UniProtKB-KW"/>
</dbReference>
<feature type="compositionally biased region" description="Polar residues" evidence="5">
    <location>
        <begin position="215"/>
        <end position="225"/>
    </location>
</feature>
<dbReference type="InterPro" id="IPR002641">
    <property type="entry name" value="PNPLA_dom"/>
</dbReference>
<dbReference type="PROSITE" id="PS51635">
    <property type="entry name" value="PNPLA"/>
    <property type="match status" value="1"/>
</dbReference>
<reference evidence="7 8" key="1">
    <citation type="journal article" date="2018" name="G3 (Bethesda)">
        <title>Phylogenetic and Phylogenomic Definition of Rhizopus Species.</title>
        <authorList>
            <person name="Gryganskyi A.P."/>
            <person name="Golan J."/>
            <person name="Dolatabadi S."/>
            <person name="Mondo S."/>
            <person name="Robb S."/>
            <person name="Idnurm A."/>
            <person name="Muszewska A."/>
            <person name="Steczkiewicz K."/>
            <person name="Masonjones S."/>
            <person name="Liao H.L."/>
            <person name="Gajdeczka M.T."/>
            <person name="Anike F."/>
            <person name="Vuek A."/>
            <person name="Anishchenko I.M."/>
            <person name="Voigt K."/>
            <person name="de Hoog G.S."/>
            <person name="Smith M.E."/>
            <person name="Heitman J."/>
            <person name="Vilgalys R."/>
            <person name="Stajich J.E."/>
        </authorList>
    </citation>
    <scope>NUCLEOTIDE SEQUENCE [LARGE SCALE GENOMIC DNA]</scope>
    <source>
        <strain evidence="7 8">LSU 92-RS-03</strain>
    </source>
</reference>
<dbReference type="GO" id="GO:0052689">
    <property type="term" value="F:carboxylic ester hydrolase activity"/>
    <property type="evidence" value="ECO:0007669"/>
    <property type="project" value="UniProtKB-ARBA"/>
</dbReference>
<feature type="domain" description="PNPLA" evidence="6">
    <location>
        <begin position="1"/>
        <end position="51"/>
    </location>
</feature>
<gene>
    <name evidence="7" type="ORF">CU098_002921</name>
</gene>
<dbReference type="GO" id="GO:0016298">
    <property type="term" value="F:lipase activity"/>
    <property type="evidence" value="ECO:0007669"/>
    <property type="project" value="UniProtKB-ARBA"/>
</dbReference>
<dbReference type="EMBL" id="PJQM01000800">
    <property type="protein sequence ID" value="RCI04066.1"/>
    <property type="molecule type" value="Genomic_DNA"/>
</dbReference>
<evidence type="ECO:0000256" key="5">
    <source>
        <dbReference type="SAM" id="MobiDB-lite"/>
    </source>
</evidence>
<dbReference type="InterPro" id="IPR016035">
    <property type="entry name" value="Acyl_Trfase/lysoPLipase"/>
</dbReference>
<name>A0A367KPE2_RHIST</name>
<evidence type="ECO:0000313" key="7">
    <source>
        <dbReference type="EMBL" id="RCI04066.1"/>
    </source>
</evidence>
<comment type="caution">
    <text evidence="7">The sequence shown here is derived from an EMBL/GenBank/DDBJ whole genome shotgun (WGS) entry which is preliminary data.</text>
</comment>
<dbReference type="STRING" id="4846.A0A367KPE2"/>
<evidence type="ECO:0000256" key="3">
    <source>
        <dbReference type="ARBA" id="ARBA00023098"/>
    </source>
</evidence>
<evidence type="ECO:0000313" key="8">
    <source>
        <dbReference type="Proteomes" id="UP000253551"/>
    </source>
</evidence>
<keyword evidence="3" id="KW-0443">Lipid metabolism</keyword>
<evidence type="ECO:0000256" key="4">
    <source>
        <dbReference type="PROSITE-ProRule" id="PRU01161"/>
    </source>
</evidence>
<keyword evidence="8" id="KW-1185">Reference proteome</keyword>
<evidence type="ECO:0000256" key="2">
    <source>
        <dbReference type="ARBA" id="ARBA00022963"/>
    </source>
</evidence>
<dbReference type="AlphaFoldDB" id="A0A367KPE2"/>
<dbReference type="OrthoDB" id="10049244at2759"/>
<evidence type="ECO:0000259" key="6">
    <source>
        <dbReference type="PROSITE" id="PS51635"/>
    </source>
</evidence>
<dbReference type="PANTHER" id="PTHR14226">
    <property type="entry name" value="NEUROPATHY TARGET ESTERASE/SWISS CHEESE D.MELANOGASTER"/>
    <property type="match status" value="1"/>
</dbReference>
<accession>A0A367KPE2</accession>
<dbReference type="Proteomes" id="UP000253551">
    <property type="component" value="Unassembled WGS sequence"/>
</dbReference>
<organism evidence="7 8">
    <name type="scientific">Rhizopus stolonifer</name>
    <name type="common">Rhizopus nigricans</name>
    <dbReference type="NCBI Taxonomy" id="4846"/>
    <lineage>
        <taxon>Eukaryota</taxon>
        <taxon>Fungi</taxon>
        <taxon>Fungi incertae sedis</taxon>
        <taxon>Mucoromycota</taxon>
        <taxon>Mucoromycotina</taxon>
        <taxon>Mucoromycetes</taxon>
        <taxon>Mucorales</taxon>
        <taxon>Mucorineae</taxon>
        <taxon>Rhizopodaceae</taxon>
        <taxon>Rhizopus</taxon>
    </lineage>
</organism>
<dbReference type="InterPro" id="IPR050301">
    <property type="entry name" value="NTE"/>
</dbReference>